<evidence type="ECO:0000313" key="2">
    <source>
        <dbReference type="EMBL" id="KAK7116521.1"/>
    </source>
</evidence>
<keyword evidence="1" id="KW-0732">Signal</keyword>
<keyword evidence="3" id="KW-1185">Reference proteome</keyword>
<organism evidence="2 3">
    <name type="scientific">Littorina saxatilis</name>
    <dbReference type="NCBI Taxonomy" id="31220"/>
    <lineage>
        <taxon>Eukaryota</taxon>
        <taxon>Metazoa</taxon>
        <taxon>Spiralia</taxon>
        <taxon>Lophotrochozoa</taxon>
        <taxon>Mollusca</taxon>
        <taxon>Gastropoda</taxon>
        <taxon>Caenogastropoda</taxon>
        <taxon>Littorinimorpha</taxon>
        <taxon>Littorinoidea</taxon>
        <taxon>Littorinidae</taxon>
        <taxon>Littorina</taxon>
    </lineage>
</organism>
<evidence type="ECO:0000256" key="1">
    <source>
        <dbReference type="SAM" id="SignalP"/>
    </source>
</evidence>
<protein>
    <submittedName>
        <fullName evidence="2">Uncharacterized protein</fullName>
    </submittedName>
</protein>
<evidence type="ECO:0000313" key="3">
    <source>
        <dbReference type="Proteomes" id="UP001374579"/>
    </source>
</evidence>
<comment type="caution">
    <text evidence="2">The sequence shown here is derived from an EMBL/GenBank/DDBJ whole genome shotgun (WGS) entry which is preliminary data.</text>
</comment>
<feature type="chain" id="PRO_5043029179" evidence="1">
    <location>
        <begin position="25"/>
        <end position="140"/>
    </location>
</feature>
<dbReference type="EMBL" id="JBAMIC010000001">
    <property type="protein sequence ID" value="KAK7116521.1"/>
    <property type="molecule type" value="Genomic_DNA"/>
</dbReference>
<dbReference type="Proteomes" id="UP001374579">
    <property type="component" value="Unassembled WGS sequence"/>
</dbReference>
<feature type="signal peptide" evidence="1">
    <location>
        <begin position="1"/>
        <end position="24"/>
    </location>
</feature>
<proteinExistence type="predicted"/>
<name>A0AAN9GQM8_9CAEN</name>
<dbReference type="PROSITE" id="PS51257">
    <property type="entry name" value="PROKAR_LIPOPROTEIN"/>
    <property type="match status" value="1"/>
</dbReference>
<reference evidence="2 3" key="1">
    <citation type="submission" date="2024-02" db="EMBL/GenBank/DDBJ databases">
        <title>Chromosome-scale genome assembly of the rough periwinkle Littorina saxatilis.</title>
        <authorList>
            <person name="De Jode A."/>
            <person name="Faria R."/>
            <person name="Formenti G."/>
            <person name="Sims Y."/>
            <person name="Smith T.P."/>
            <person name="Tracey A."/>
            <person name="Wood J.M.D."/>
            <person name="Zagrodzka Z.B."/>
            <person name="Johannesson K."/>
            <person name="Butlin R.K."/>
            <person name="Leder E.H."/>
        </authorList>
    </citation>
    <scope>NUCLEOTIDE SEQUENCE [LARGE SCALE GENOMIC DNA]</scope>
    <source>
        <strain evidence="2">Snail1</strain>
        <tissue evidence="2">Muscle</tissue>
    </source>
</reference>
<gene>
    <name evidence="2" type="ORF">V1264_002188</name>
</gene>
<sequence>MSGKGKLCIAALWGCVALLVSCNARYTGSSDDGENSVSDVADVESLDDNDQLKPQFYAKDLVPVSWDTGLPMDVERALLQDASEDYIPEYAIAPVSKRQIRMDNRKRSRLNRLVHQLLSMRGDRYHYDRVAPMRFGGGRR</sequence>
<dbReference type="AlphaFoldDB" id="A0AAN9GQM8"/>
<accession>A0AAN9GQM8</accession>